<feature type="active site" description="Acyl-ester intermediate" evidence="7">
    <location>
        <position position="134"/>
    </location>
</feature>
<organism evidence="12 13">
    <name type="scientific">Paralcaligenes ureilyticus</name>
    <dbReference type="NCBI Taxonomy" id="627131"/>
    <lineage>
        <taxon>Bacteria</taxon>
        <taxon>Pseudomonadati</taxon>
        <taxon>Pseudomonadota</taxon>
        <taxon>Betaproteobacteria</taxon>
        <taxon>Burkholderiales</taxon>
        <taxon>Alcaligenaceae</taxon>
        <taxon>Paralcaligenes</taxon>
    </lineage>
</organism>
<feature type="region of interest" description="Disordered" evidence="10">
    <location>
        <begin position="13"/>
        <end position="42"/>
    </location>
</feature>
<name>A0A4R3MFM1_9BURK</name>
<reference evidence="12 13" key="1">
    <citation type="submission" date="2019-03" db="EMBL/GenBank/DDBJ databases">
        <title>Genomic Encyclopedia of Type Strains, Phase IV (KMG-IV): sequencing the most valuable type-strain genomes for metagenomic binning, comparative biology and taxonomic classification.</title>
        <authorList>
            <person name="Goeker M."/>
        </authorList>
    </citation>
    <scope>NUCLEOTIDE SEQUENCE [LARGE SCALE GENOMIC DNA]</scope>
    <source>
        <strain evidence="12 13">DSM 24591</strain>
    </source>
</reference>
<feature type="compositionally biased region" description="Basic residues" evidence="10">
    <location>
        <begin position="26"/>
        <end position="42"/>
    </location>
</feature>
<dbReference type="SUPFAM" id="SSF56601">
    <property type="entry name" value="beta-lactamase/transpeptidase-like"/>
    <property type="match status" value="1"/>
</dbReference>
<dbReference type="GO" id="GO:0006508">
    <property type="term" value="P:proteolysis"/>
    <property type="evidence" value="ECO:0007669"/>
    <property type="project" value="InterPro"/>
</dbReference>
<gene>
    <name evidence="12" type="ORF">EDC26_102362</name>
</gene>
<feature type="domain" description="Peptidase S11 D-alanyl-D-alanine carboxypeptidase A N-terminal" evidence="11">
    <location>
        <begin position="102"/>
        <end position="325"/>
    </location>
</feature>
<dbReference type="NCBIfam" id="NF008668">
    <property type="entry name" value="PRK11669.1"/>
    <property type="match status" value="1"/>
</dbReference>
<dbReference type="InterPro" id="IPR001967">
    <property type="entry name" value="Peptidase_S11_N"/>
</dbReference>
<dbReference type="GO" id="GO:0071555">
    <property type="term" value="P:cell wall organization"/>
    <property type="evidence" value="ECO:0007669"/>
    <property type="project" value="UniProtKB-KW"/>
</dbReference>
<keyword evidence="5" id="KW-0573">Peptidoglycan synthesis</keyword>
<evidence type="ECO:0000256" key="10">
    <source>
        <dbReference type="SAM" id="MobiDB-lite"/>
    </source>
</evidence>
<dbReference type="GO" id="GO:0008360">
    <property type="term" value="P:regulation of cell shape"/>
    <property type="evidence" value="ECO:0007669"/>
    <property type="project" value="UniProtKB-KW"/>
</dbReference>
<evidence type="ECO:0000259" key="11">
    <source>
        <dbReference type="Pfam" id="PF00768"/>
    </source>
</evidence>
<protein>
    <submittedName>
        <fullName evidence="12">Murein-DD-endopeptidase</fullName>
    </submittedName>
</protein>
<evidence type="ECO:0000256" key="3">
    <source>
        <dbReference type="ARBA" id="ARBA00022801"/>
    </source>
</evidence>
<evidence type="ECO:0000256" key="6">
    <source>
        <dbReference type="ARBA" id="ARBA00023316"/>
    </source>
</evidence>
<keyword evidence="6" id="KW-0961">Cell wall biogenesis/degradation</keyword>
<dbReference type="PANTHER" id="PTHR21581">
    <property type="entry name" value="D-ALANYL-D-ALANINE CARBOXYPEPTIDASE"/>
    <property type="match status" value="1"/>
</dbReference>
<dbReference type="OrthoDB" id="5688590at2"/>
<dbReference type="RefSeq" id="WP_132579982.1">
    <property type="nucleotide sequence ID" value="NZ_SMAJ01000002.1"/>
</dbReference>
<evidence type="ECO:0000256" key="5">
    <source>
        <dbReference type="ARBA" id="ARBA00022984"/>
    </source>
</evidence>
<evidence type="ECO:0000313" key="13">
    <source>
        <dbReference type="Proteomes" id="UP000295525"/>
    </source>
</evidence>
<comment type="caution">
    <text evidence="12">The sequence shown here is derived from an EMBL/GenBank/DDBJ whole genome shotgun (WGS) entry which is preliminary data.</text>
</comment>
<dbReference type="Proteomes" id="UP000295525">
    <property type="component" value="Unassembled WGS sequence"/>
</dbReference>
<dbReference type="GO" id="GO:0009002">
    <property type="term" value="F:serine-type D-Ala-D-Ala carboxypeptidase activity"/>
    <property type="evidence" value="ECO:0007669"/>
    <property type="project" value="InterPro"/>
</dbReference>
<proteinExistence type="inferred from homology"/>
<comment type="similarity">
    <text evidence="1 9">Belongs to the peptidase S11 family.</text>
</comment>
<evidence type="ECO:0000256" key="2">
    <source>
        <dbReference type="ARBA" id="ARBA00022729"/>
    </source>
</evidence>
<evidence type="ECO:0000256" key="7">
    <source>
        <dbReference type="PIRSR" id="PIRSR618044-1"/>
    </source>
</evidence>
<evidence type="ECO:0000313" key="12">
    <source>
        <dbReference type="EMBL" id="TCT10405.1"/>
    </source>
</evidence>
<evidence type="ECO:0000256" key="9">
    <source>
        <dbReference type="RuleBase" id="RU004016"/>
    </source>
</evidence>
<dbReference type="PANTHER" id="PTHR21581:SF26">
    <property type="entry name" value="D-ALANYL-D-ALANINE ENDOPEPTIDASE"/>
    <property type="match status" value="1"/>
</dbReference>
<evidence type="ECO:0000256" key="1">
    <source>
        <dbReference type="ARBA" id="ARBA00007164"/>
    </source>
</evidence>
<feature type="binding site" evidence="8">
    <location>
        <position position="296"/>
    </location>
    <ligand>
        <name>substrate</name>
    </ligand>
</feature>
<dbReference type="InterPro" id="IPR018044">
    <property type="entry name" value="Peptidase_S11"/>
</dbReference>
<feature type="active site" evidence="7">
    <location>
        <position position="191"/>
    </location>
</feature>
<dbReference type="Gene3D" id="3.40.710.10">
    <property type="entry name" value="DD-peptidase/beta-lactamase superfamily"/>
    <property type="match status" value="1"/>
</dbReference>
<keyword evidence="4" id="KW-0133">Cell shape</keyword>
<keyword evidence="3" id="KW-0378">Hydrolase</keyword>
<dbReference type="Pfam" id="PF00768">
    <property type="entry name" value="Peptidase_S11"/>
    <property type="match status" value="1"/>
</dbReference>
<dbReference type="InterPro" id="IPR012338">
    <property type="entry name" value="Beta-lactam/transpept-like"/>
</dbReference>
<accession>A0A4R3MFM1</accession>
<dbReference type="EMBL" id="SMAJ01000002">
    <property type="protein sequence ID" value="TCT10405.1"/>
    <property type="molecule type" value="Genomic_DNA"/>
</dbReference>
<keyword evidence="13" id="KW-1185">Reference proteome</keyword>
<dbReference type="AlphaFoldDB" id="A0A4R3MFM1"/>
<dbReference type="PRINTS" id="PR00725">
    <property type="entry name" value="DADACBPTASE1"/>
</dbReference>
<sequence length="351" mass="39282">MLALVFGLNTNAYSSTNGNTSSSATHHVKKKFSTHAKTKAKTKKAAHRTVAVRKTHVSRHHRHSSRRIATRIPHVHRVALSPSSDTSVQRYAPSHPEAQIKHAALQSEVAYVQDMENSTVLYQKNSDEVRPIASISKLMTALIIAEAHQPLGDKLTITEDDVDRLRHSRSRLTVGTELSRADMLHLALMSSENRAAHALARNYPGGIPAFVRAMNDKARALGMRQTHFIEPTGLSSSNVSTPRDLVKLLVAVSKQPLIHRFTTDDHYEVAVGRRRQLFNNTNRLIRSPDWDIQISKTGFINEAGECLVMLTKIDRREVAIILLNSSGRYSRFGDAVRLRNLVERETNLAMM</sequence>
<dbReference type="GO" id="GO:0009252">
    <property type="term" value="P:peptidoglycan biosynthetic process"/>
    <property type="evidence" value="ECO:0007669"/>
    <property type="project" value="UniProtKB-KW"/>
</dbReference>
<feature type="compositionally biased region" description="Low complexity" evidence="10">
    <location>
        <begin position="13"/>
        <end position="25"/>
    </location>
</feature>
<evidence type="ECO:0000256" key="8">
    <source>
        <dbReference type="PIRSR" id="PIRSR618044-2"/>
    </source>
</evidence>
<keyword evidence="2" id="KW-0732">Signal</keyword>
<feature type="active site" description="Proton acceptor" evidence="7">
    <location>
        <position position="137"/>
    </location>
</feature>
<evidence type="ECO:0000256" key="4">
    <source>
        <dbReference type="ARBA" id="ARBA00022960"/>
    </source>
</evidence>